<evidence type="ECO:0000256" key="1">
    <source>
        <dbReference type="SAM" id="MobiDB-lite"/>
    </source>
</evidence>
<organism evidence="2 3">
    <name type="scientific">Durusdinium trenchii</name>
    <dbReference type="NCBI Taxonomy" id="1381693"/>
    <lineage>
        <taxon>Eukaryota</taxon>
        <taxon>Sar</taxon>
        <taxon>Alveolata</taxon>
        <taxon>Dinophyceae</taxon>
        <taxon>Suessiales</taxon>
        <taxon>Symbiodiniaceae</taxon>
        <taxon>Durusdinium</taxon>
    </lineage>
</organism>
<feature type="non-terminal residue" evidence="2">
    <location>
        <position position="1"/>
    </location>
</feature>
<sequence>GNSGYHSVFIGNAIAWRTALILMFASSRGIRWVLEQPENSAAVWHPALDRVWTCSIWQGLYTWFMGTPKRQRLWSNDPEFLRGLAACAQTMRPGDRQKFQGEALTKRHRRSDGTYSWSGKGDVLKASQ</sequence>
<comment type="caution">
    <text evidence="2">The sequence shown here is derived from an EMBL/GenBank/DDBJ whole genome shotgun (WGS) entry which is preliminary data.</text>
</comment>
<name>A0ABP0MRR5_9DINO</name>
<keyword evidence="3" id="KW-1185">Reference proteome</keyword>
<feature type="region of interest" description="Disordered" evidence="1">
    <location>
        <begin position="93"/>
        <end position="128"/>
    </location>
</feature>
<protein>
    <submittedName>
        <fullName evidence="2">Uncharacterized protein</fullName>
    </submittedName>
</protein>
<reference evidence="2 3" key="1">
    <citation type="submission" date="2024-02" db="EMBL/GenBank/DDBJ databases">
        <authorList>
            <person name="Chen Y."/>
            <person name="Shah S."/>
            <person name="Dougan E. K."/>
            <person name="Thang M."/>
            <person name="Chan C."/>
        </authorList>
    </citation>
    <scope>NUCLEOTIDE SEQUENCE [LARGE SCALE GENOMIC DNA]</scope>
</reference>
<proteinExistence type="predicted"/>
<gene>
    <name evidence="2" type="ORF">CCMP2556_LOCUS26876</name>
</gene>
<evidence type="ECO:0000313" key="2">
    <source>
        <dbReference type="EMBL" id="CAK9053434.1"/>
    </source>
</evidence>
<evidence type="ECO:0000313" key="3">
    <source>
        <dbReference type="Proteomes" id="UP001642484"/>
    </source>
</evidence>
<accession>A0ABP0MRR5</accession>
<dbReference type="Proteomes" id="UP001642484">
    <property type="component" value="Unassembled WGS sequence"/>
</dbReference>
<dbReference type="EMBL" id="CAXAMN010018903">
    <property type="protein sequence ID" value="CAK9053434.1"/>
    <property type="molecule type" value="Genomic_DNA"/>
</dbReference>